<organism evidence="2 3">
    <name type="scientific">Siphonobacter curvatus</name>
    <dbReference type="NCBI Taxonomy" id="2094562"/>
    <lineage>
        <taxon>Bacteria</taxon>
        <taxon>Pseudomonadati</taxon>
        <taxon>Bacteroidota</taxon>
        <taxon>Cytophagia</taxon>
        <taxon>Cytophagales</taxon>
        <taxon>Cytophagaceae</taxon>
        <taxon>Siphonobacter</taxon>
    </lineage>
</organism>
<evidence type="ECO:0000313" key="2">
    <source>
        <dbReference type="EMBL" id="PQA56214.1"/>
    </source>
</evidence>
<accession>A0A2S7IIS0</accession>
<dbReference type="Proteomes" id="UP000239590">
    <property type="component" value="Unassembled WGS sequence"/>
</dbReference>
<evidence type="ECO:0008006" key="4">
    <source>
        <dbReference type="Google" id="ProtNLM"/>
    </source>
</evidence>
<dbReference type="AlphaFoldDB" id="A0A2S7IIS0"/>
<keyword evidence="3" id="KW-1185">Reference proteome</keyword>
<sequence>MRMSVDTTITKISSFWFVAGLCVCLSQTTFAQNDSIFTTAKKPLIEKSGRKTILDELSEKKNKIKEAFSSKENLKKAALEGVSASAGVNSPLGELNSDGLPADLGLKVSHRTKKSGKKKINKFAASEYEGIPITHITNRLGSGERVTIEEFFVLKTYQAPSVYVRDIHWFDYRAHRILTTLIKDKEYAQILHGPYRRFRGEHLEEEGYYYMGTKHGRWEKYGKDVDGDEGLSDKQIYEKGFPNESVITYYDANQTKIKEVIPKMHGKYSGLYRSFYEGGQLKEEGTLDDSVRVKLWREYHQFGSGGRTKRDIQYGKDKYEAIEGTVLREYDNRGKLVYENKNKGKKEEEVEGDRF</sequence>
<feature type="signal peptide" evidence="1">
    <location>
        <begin position="1"/>
        <end position="31"/>
    </location>
</feature>
<evidence type="ECO:0000256" key="1">
    <source>
        <dbReference type="SAM" id="SignalP"/>
    </source>
</evidence>
<reference evidence="3" key="1">
    <citation type="submission" date="2018-02" db="EMBL/GenBank/DDBJ databases">
        <title>Genome sequencing of Solimonas sp. HR-BB.</title>
        <authorList>
            <person name="Lee Y."/>
            <person name="Jeon C.O."/>
        </authorList>
    </citation>
    <scope>NUCLEOTIDE SEQUENCE [LARGE SCALE GENOMIC DNA]</scope>
    <source>
        <strain evidence="3">HR-U</strain>
    </source>
</reference>
<protein>
    <recommendedName>
        <fullName evidence="4">Toxin-antitoxin system YwqK family antitoxin</fullName>
    </recommendedName>
</protein>
<dbReference type="EMBL" id="PTRA01000003">
    <property type="protein sequence ID" value="PQA56214.1"/>
    <property type="molecule type" value="Genomic_DNA"/>
</dbReference>
<evidence type="ECO:0000313" key="3">
    <source>
        <dbReference type="Proteomes" id="UP000239590"/>
    </source>
</evidence>
<gene>
    <name evidence="2" type="ORF">C5O19_17865</name>
</gene>
<comment type="caution">
    <text evidence="2">The sequence shown here is derived from an EMBL/GenBank/DDBJ whole genome shotgun (WGS) entry which is preliminary data.</text>
</comment>
<name>A0A2S7IIS0_9BACT</name>
<keyword evidence="1" id="KW-0732">Signal</keyword>
<proteinExistence type="predicted"/>
<dbReference type="RefSeq" id="WP_165796055.1">
    <property type="nucleotide sequence ID" value="NZ_PTRA01000003.1"/>
</dbReference>
<feature type="chain" id="PRO_5015441597" description="Toxin-antitoxin system YwqK family antitoxin" evidence="1">
    <location>
        <begin position="32"/>
        <end position="355"/>
    </location>
</feature>